<dbReference type="GO" id="GO:0042597">
    <property type="term" value="C:periplasmic space"/>
    <property type="evidence" value="ECO:0007669"/>
    <property type="project" value="UniProtKB-SubCell"/>
</dbReference>
<evidence type="ECO:0000256" key="1">
    <source>
        <dbReference type="ARBA" id="ARBA00004418"/>
    </source>
</evidence>
<dbReference type="SUPFAM" id="SSF69304">
    <property type="entry name" value="Tricorn protease N-terminal domain"/>
    <property type="match status" value="1"/>
</dbReference>
<dbReference type="GO" id="GO:0017038">
    <property type="term" value="P:protein import"/>
    <property type="evidence" value="ECO:0007669"/>
    <property type="project" value="InterPro"/>
</dbReference>
<evidence type="ECO:0000313" key="7">
    <source>
        <dbReference type="EMBL" id="SJM94370.1"/>
    </source>
</evidence>
<dbReference type="Pfam" id="PF07676">
    <property type="entry name" value="PD40"/>
    <property type="match status" value="5"/>
</dbReference>
<dbReference type="PANTHER" id="PTHR36842:SF1">
    <property type="entry name" value="PROTEIN TOLB"/>
    <property type="match status" value="1"/>
</dbReference>
<keyword evidence="4 5" id="KW-0574">Periplasm</keyword>
<dbReference type="Proteomes" id="UP000195667">
    <property type="component" value="Unassembled WGS sequence"/>
</dbReference>
<dbReference type="EMBL" id="FUKI01000130">
    <property type="protein sequence ID" value="SJM94370.1"/>
    <property type="molecule type" value="Genomic_DNA"/>
</dbReference>
<dbReference type="Gene3D" id="2.120.10.30">
    <property type="entry name" value="TolB, C-terminal domain"/>
    <property type="match status" value="1"/>
</dbReference>
<proteinExistence type="inferred from homology"/>
<accession>A0A1R4HEP2</accession>
<dbReference type="Gene3D" id="3.40.50.10070">
    <property type="entry name" value="TolB, N-terminal domain"/>
    <property type="match status" value="1"/>
</dbReference>
<sequence length="428" mass="46091">MDVNFFKKIVMVVALGSYSVFCHAELTIEINEGTVVDGIPVAVVPFASQGAPVDIGAIINADLARSGYFRMMPRGSMPSQPSSASQVQFPQWQGLGQNYMAVGQINGNGGQYNVQFQLLDVSKGGAMMGYQMASSADDLRRTAHHIADLIFEKLTGKKGVFNGRIAYVTSDRKGKESQHKLQVSDTDGFNPQTIASSTQPLMSPSWSPDKKKVAYVSFEKHNAAIYVQTLATGERTRVAEFPGINGAPAWSPDGSKLALTLSKDGSPDIYTLDVSSRVLRRITKSFSIDTEPVWSPDGNNIVFTSDRGGKPQLYITSSQGGGEEQRITFSGDYNARASFSPDGQNIAMVHGNGGDYRIAVLDVNSKGINVLTNGPSDESPSFAPNGSMILYASKKGQTGFLSAVTLDGKMQQRMVFNSGEVREPAWAP</sequence>
<dbReference type="Pfam" id="PF04052">
    <property type="entry name" value="TolB_N"/>
    <property type="match status" value="1"/>
</dbReference>
<comment type="similarity">
    <text evidence="2 5">Belongs to the TolB family.</text>
</comment>
<evidence type="ECO:0000259" key="6">
    <source>
        <dbReference type="Pfam" id="PF04052"/>
    </source>
</evidence>
<dbReference type="PANTHER" id="PTHR36842">
    <property type="entry name" value="PROTEIN TOLB HOMOLOG"/>
    <property type="match status" value="1"/>
</dbReference>
<dbReference type="SUPFAM" id="SSF52964">
    <property type="entry name" value="TolB, N-terminal domain"/>
    <property type="match status" value="1"/>
</dbReference>
<keyword evidence="5" id="KW-0132">Cell division</keyword>
<evidence type="ECO:0000256" key="2">
    <source>
        <dbReference type="ARBA" id="ARBA00009820"/>
    </source>
</evidence>
<dbReference type="GO" id="GO:0051301">
    <property type="term" value="P:cell division"/>
    <property type="evidence" value="ECO:0007669"/>
    <property type="project" value="UniProtKB-UniRule"/>
</dbReference>
<protein>
    <recommendedName>
        <fullName evidence="5">Tol-Pal system protein TolB</fullName>
    </recommendedName>
</protein>
<evidence type="ECO:0000256" key="3">
    <source>
        <dbReference type="ARBA" id="ARBA00022729"/>
    </source>
</evidence>
<dbReference type="InterPro" id="IPR007195">
    <property type="entry name" value="TolB_N"/>
</dbReference>
<name>A0A1R4HEP2_9GAMM</name>
<keyword evidence="5" id="KW-0131">Cell cycle</keyword>
<dbReference type="NCBIfam" id="TIGR02800">
    <property type="entry name" value="propeller_TolB"/>
    <property type="match status" value="1"/>
</dbReference>
<comment type="subunit">
    <text evidence="5">The Tol-Pal system is composed of five core proteins: the inner membrane proteins TolA, TolQ and TolR, the periplasmic protein TolB and the outer membrane protein Pal. They form a network linking the inner and outer membranes and the peptidoglycan layer.</text>
</comment>
<dbReference type="InterPro" id="IPR011042">
    <property type="entry name" value="6-blade_b-propeller_TolB-like"/>
</dbReference>
<comment type="subcellular location">
    <subcellularLocation>
        <location evidence="1 5">Periplasm</location>
    </subcellularLocation>
</comment>
<dbReference type="InterPro" id="IPR014167">
    <property type="entry name" value="Tol-Pal_TolB"/>
</dbReference>
<evidence type="ECO:0000313" key="8">
    <source>
        <dbReference type="Proteomes" id="UP000195667"/>
    </source>
</evidence>
<comment type="function">
    <text evidence="5">Part of the Tol-Pal system, which plays a role in outer membrane invagination during cell division and is important for maintaining outer membrane integrity.</text>
</comment>
<dbReference type="RefSeq" id="WP_087144280.1">
    <property type="nucleotide sequence ID" value="NZ_FUKI01000130.1"/>
</dbReference>
<feature type="domain" description="TolB N-terminal" evidence="6">
    <location>
        <begin position="26"/>
        <end position="124"/>
    </location>
</feature>
<keyword evidence="3 5" id="KW-0732">Signal</keyword>
<organism evidence="7 8">
    <name type="scientific">Crenothrix polyspora</name>
    <dbReference type="NCBI Taxonomy" id="360316"/>
    <lineage>
        <taxon>Bacteria</taxon>
        <taxon>Pseudomonadati</taxon>
        <taxon>Pseudomonadota</taxon>
        <taxon>Gammaproteobacteria</taxon>
        <taxon>Methylococcales</taxon>
        <taxon>Crenotrichaceae</taxon>
        <taxon>Crenothrix</taxon>
    </lineage>
</organism>
<dbReference type="AlphaFoldDB" id="A0A1R4HEP2"/>
<evidence type="ECO:0000256" key="5">
    <source>
        <dbReference type="HAMAP-Rule" id="MF_00671"/>
    </source>
</evidence>
<dbReference type="HAMAP" id="MF_00671">
    <property type="entry name" value="TolB"/>
    <property type="match status" value="1"/>
</dbReference>
<keyword evidence="8" id="KW-1185">Reference proteome</keyword>
<dbReference type="InterPro" id="IPR011659">
    <property type="entry name" value="WD40"/>
</dbReference>
<dbReference type="OrthoDB" id="9802240at2"/>
<gene>
    <name evidence="5 7" type="primary">tolB</name>
    <name evidence="7" type="ORF">CRENPOLYSF1_530049</name>
</gene>
<reference evidence="8" key="1">
    <citation type="submission" date="2017-02" db="EMBL/GenBank/DDBJ databases">
        <authorList>
            <person name="Daims H."/>
        </authorList>
    </citation>
    <scope>NUCLEOTIDE SEQUENCE [LARGE SCALE GENOMIC DNA]</scope>
</reference>
<evidence type="ECO:0000256" key="4">
    <source>
        <dbReference type="ARBA" id="ARBA00022764"/>
    </source>
</evidence>